<dbReference type="Gene3D" id="3.30.1200.10">
    <property type="entry name" value="YggU-like"/>
    <property type="match status" value="1"/>
</dbReference>
<dbReference type="Proteomes" id="UP000176429">
    <property type="component" value="Unassembled WGS sequence"/>
</dbReference>
<dbReference type="SUPFAM" id="SSF69786">
    <property type="entry name" value="YggU-like"/>
    <property type="match status" value="1"/>
</dbReference>
<protein>
    <recommendedName>
        <fullName evidence="4">DUF167 domain-containing protein</fullName>
    </recommendedName>
</protein>
<dbReference type="AlphaFoldDB" id="A0A1G2NUP8"/>
<name>A0A1G2NUP8_9BACT</name>
<evidence type="ECO:0000313" key="3">
    <source>
        <dbReference type="Proteomes" id="UP000176429"/>
    </source>
</evidence>
<evidence type="ECO:0000256" key="1">
    <source>
        <dbReference type="ARBA" id="ARBA00010364"/>
    </source>
</evidence>
<comment type="caution">
    <text evidence="2">The sequence shown here is derived from an EMBL/GenBank/DDBJ whole genome shotgun (WGS) entry which is preliminary data.</text>
</comment>
<dbReference type="InterPro" id="IPR036591">
    <property type="entry name" value="YggU-like_sf"/>
</dbReference>
<sequence length="70" mass="7979">MHLKVKVFPSSKIEKINDNGPQGLEVFVREPSTRNLANRRVIEIIGERFGRGCKLVAGHRSFNKIFDISQ</sequence>
<dbReference type="NCBIfam" id="TIGR00251">
    <property type="entry name" value="DUF167 family protein"/>
    <property type="match status" value="1"/>
</dbReference>
<dbReference type="EMBL" id="MHSH01000062">
    <property type="protein sequence ID" value="OHA39857.1"/>
    <property type="molecule type" value="Genomic_DNA"/>
</dbReference>
<reference evidence="2 3" key="1">
    <citation type="journal article" date="2016" name="Nat. Commun.">
        <title>Thousands of microbial genomes shed light on interconnected biogeochemical processes in an aquifer system.</title>
        <authorList>
            <person name="Anantharaman K."/>
            <person name="Brown C.T."/>
            <person name="Hug L.A."/>
            <person name="Sharon I."/>
            <person name="Castelle C.J."/>
            <person name="Probst A.J."/>
            <person name="Thomas B.C."/>
            <person name="Singh A."/>
            <person name="Wilkins M.J."/>
            <person name="Karaoz U."/>
            <person name="Brodie E.L."/>
            <person name="Williams K.H."/>
            <person name="Hubbard S.S."/>
            <person name="Banfield J.F."/>
        </authorList>
    </citation>
    <scope>NUCLEOTIDE SEQUENCE [LARGE SCALE GENOMIC DNA]</scope>
</reference>
<comment type="similarity">
    <text evidence="1">Belongs to the UPF0235 family.</text>
</comment>
<accession>A0A1G2NUP8</accession>
<evidence type="ECO:0000313" key="2">
    <source>
        <dbReference type="EMBL" id="OHA39857.1"/>
    </source>
</evidence>
<dbReference type="InterPro" id="IPR003746">
    <property type="entry name" value="DUF167"/>
</dbReference>
<organism evidence="2 3">
    <name type="scientific">Candidatus Taylorbacteria bacterium RIFCSPLOWO2_02_FULL_46_40</name>
    <dbReference type="NCBI Taxonomy" id="1802329"/>
    <lineage>
        <taxon>Bacteria</taxon>
        <taxon>Candidatus Tayloriibacteriota</taxon>
    </lineage>
</organism>
<proteinExistence type="inferred from homology"/>
<dbReference type="Pfam" id="PF02594">
    <property type="entry name" value="DUF167"/>
    <property type="match status" value="1"/>
</dbReference>
<evidence type="ECO:0008006" key="4">
    <source>
        <dbReference type="Google" id="ProtNLM"/>
    </source>
</evidence>
<gene>
    <name evidence="2" type="ORF">A3H68_00715</name>
</gene>
<dbReference type="SMART" id="SM01152">
    <property type="entry name" value="DUF167"/>
    <property type="match status" value="1"/>
</dbReference>